<reference evidence="1" key="1">
    <citation type="journal article" date="2020" name="Stud. Mycol.">
        <title>101 Dothideomycetes genomes: a test case for predicting lifestyles and emergence of pathogens.</title>
        <authorList>
            <person name="Haridas S."/>
            <person name="Albert R."/>
            <person name="Binder M."/>
            <person name="Bloem J."/>
            <person name="Labutti K."/>
            <person name="Salamov A."/>
            <person name="Andreopoulos B."/>
            <person name="Baker S."/>
            <person name="Barry K."/>
            <person name="Bills G."/>
            <person name="Bluhm B."/>
            <person name="Cannon C."/>
            <person name="Castanera R."/>
            <person name="Culley D."/>
            <person name="Daum C."/>
            <person name="Ezra D."/>
            <person name="Gonzalez J."/>
            <person name="Henrissat B."/>
            <person name="Kuo A."/>
            <person name="Liang C."/>
            <person name="Lipzen A."/>
            <person name="Lutzoni F."/>
            <person name="Magnuson J."/>
            <person name="Mondo S."/>
            <person name="Nolan M."/>
            <person name="Ohm R."/>
            <person name="Pangilinan J."/>
            <person name="Park H.-J."/>
            <person name="Ramirez L."/>
            <person name="Alfaro M."/>
            <person name="Sun H."/>
            <person name="Tritt A."/>
            <person name="Yoshinaga Y."/>
            <person name="Zwiers L.-H."/>
            <person name="Turgeon B."/>
            <person name="Goodwin S."/>
            <person name="Spatafora J."/>
            <person name="Crous P."/>
            <person name="Grigoriev I."/>
        </authorList>
    </citation>
    <scope>NUCLEOTIDE SEQUENCE</scope>
    <source>
        <strain evidence="1">CBS 690.94</strain>
    </source>
</reference>
<gene>
    <name evidence="1" type="ORF">P171DRAFT_435251</name>
</gene>
<protein>
    <submittedName>
        <fullName evidence="1">Uncharacterized protein</fullName>
    </submittedName>
</protein>
<accession>A0A9P4PAV5</accession>
<name>A0A9P4PAV5_9PLEO</name>
<dbReference type="AlphaFoldDB" id="A0A9P4PAV5"/>
<keyword evidence="2" id="KW-1185">Reference proteome</keyword>
<evidence type="ECO:0000313" key="1">
    <source>
        <dbReference type="EMBL" id="KAF2440457.1"/>
    </source>
</evidence>
<dbReference type="EMBL" id="MU001507">
    <property type="protein sequence ID" value="KAF2440457.1"/>
    <property type="molecule type" value="Genomic_DNA"/>
</dbReference>
<sequence>MSLSTLPTELRQIIIEEVLTTPLSPPSVPSEVRGQNWFYPNEENKRRLSLDADDNPAERHPAIAFNKQEPWGFQYLPLLLVNKAFSADTEDVLRRVGRHIQSTLDVMLEDDGNFKASWLLVPPAATETECLDITIRTLECMKTFGAAGSENVPLKRNANTSVGRLLQRITSVGLSPYAKDRQTLGTQIRKLRITVVAPADMKVGGTEDERAPLAVRLSEYFSMGYFEDLAQKVNSIEIFVDDRKAYAFSSAKGSFVLEWSHKWRRDSAMEE</sequence>
<proteinExistence type="predicted"/>
<organism evidence="1 2">
    <name type="scientific">Karstenula rhodostoma CBS 690.94</name>
    <dbReference type="NCBI Taxonomy" id="1392251"/>
    <lineage>
        <taxon>Eukaryota</taxon>
        <taxon>Fungi</taxon>
        <taxon>Dikarya</taxon>
        <taxon>Ascomycota</taxon>
        <taxon>Pezizomycotina</taxon>
        <taxon>Dothideomycetes</taxon>
        <taxon>Pleosporomycetidae</taxon>
        <taxon>Pleosporales</taxon>
        <taxon>Massarineae</taxon>
        <taxon>Didymosphaeriaceae</taxon>
        <taxon>Karstenula</taxon>
    </lineage>
</organism>
<dbReference type="OrthoDB" id="3738736at2759"/>
<evidence type="ECO:0000313" key="2">
    <source>
        <dbReference type="Proteomes" id="UP000799764"/>
    </source>
</evidence>
<comment type="caution">
    <text evidence="1">The sequence shown here is derived from an EMBL/GenBank/DDBJ whole genome shotgun (WGS) entry which is preliminary data.</text>
</comment>
<dbReference type="Proteomes" id="UP000799764">
    <property type="component" value="Unassembled WGS sequence"/>
</dbReference>